<evidence type="ECO:0000256" key="2">
    <source>
        <dbReference type="ARBA" id="ARBA00022741"/>
    </source>
</evidence>
<dbReference type="GO" id="GO:0030272">
    <property type="term" value="F:5-formyltetrahydrofolate cyclo-ligase activity"/>
    <property type="evidence" value="ECO:0007669"/>
    <property type="project" value="TreeGrafter"/>
</dbReference>
<dbReference type="Gene3D" id="3.40.50.10420">
    <property type="entry name" value="NagB/RpiA/CoA transferase-like"/>
    <property type="match status" value="1"/>
</dbReference>
<evidence type="ECO:0000256" key="1">
    <source>
        <dbReference type="ARBA" id="ARBA00010638"/>
    </source>
</evidence>
<dbReference type="PANTHER" id="PTHR23407">
    <property type="entry name" value="ATPASE INHIBITOR/5-FORMYLTETRAHYDROFOLATE CYCLO-LIGASE"/>
    <property type="match status" value="1"/>
</dbReference>
<sequence>MIWQTQIRLLYAFLARVSSVLLGLFCRGKWFTVKNPAQHKVFIMPKHQATQTDRITTSDTPQVIRHRLRRERRMLSSAERRHAAGQAVRRLSRLPLPHQPNRPLNIGVYADAFGELPTQGLIDWARRRGWRVFLPVVIHAHSALCFRQLHATTLKNARLARHPLAMRQPTYGALVTARDLDVLFVPLVAFDDDGYRLGMGGGFYDRTLAHRRNKPLVIGWAYDWQRVAHLPRQPWDARLDLAVQPSGIMDFRQHFAVRPPKPVTAAPNDFLLKLPTCSTPTVANDAAVFDDDVAPVDDTLSSAQIATVMNPNHLAQLLAQADAFLAVNRDTDSDF</sequence>
<dbReference type="AlphaFoldDB" id="A0A1B8QGD3"/>
<comment type="similarity">
    <text evidence="1">Belongs to the 5-formyltetrahydrofolate cyclo-ligase family.</text>
</comment>
<keyword evidence="4" id="KW-0436">Ligase</keyword>
<comment type="caution">
    <text evidence="4">The sequence shown here is derived from an EMBL/GenBank/DDBJ whole genome shotgun (WGS) entry which is preliminary data.</text>
</comment>
<gene>
    <name evidence="4" type="ORF">A9308_01890</name>
</gene>
<dbReference type="NCBIfam" id="TIGR02727">
    <property type="entry name" value="MTHFS_bact"/>
    <property type="match status" value="1"/>
</dbReference>
<name>A0A1B8QGD3_9GAMM</name>
<dbReference type="Proteomes" id="UP000092508">
    <property type="component" value="Unassembled WGS sequence"/>
</dbReference>
<dbReference type="InterPro" id="IPR024185">
    <property type="entry name" value="FTHF_cligase-like_sf"/>
</dbReference>
<accession>A0A1B8QGD3</accession>
<dbReference type="GO" id="GO:0005524">
    <property type="term" value="F:ATP binding"/>
    <property type="evidence" value="ECO:0007669"/>
    <property type="project" value="UniProtKB-KW"/>
</dbReference>
<protein>
    <submittedName>
        <fullName evidence="4">5-formyltetrahydrofolate cyclo-ligase</fullName>
    </submittedName>
</protein>
<dbReference type="PANTHER" id="PTHR23407:SF1">
    <property type="entry name" value="5-FORMYLTETRAHYDROFOLATE CYCLO-LIGASE"/>
    <property type="match status" value="1"/>
</dbReference>
<evidence type="ECO:0000313" key="4">
    <source>
        <dbReference type="EMBL" id="OBX81001.1"/>
    </source>
</evidence>
<dbReference type="Pfam" id="PF01812">
    <property type="entry name" value="5-FTHF_cyc-lig"/>
    <property type="match status" value="1"/>
</dbReference>
<keyword evidence="3" id="KW-0067">ATP-binding</keyword>
<dbReference type="InterPro" id="IPR002698">
    <property type="entry name" value="FTHF_cligase"/>
</dbReference>
<dbReference type="GO" id="GO:0009396">
    <property type="term" value="P:folic acid-containing compound biosynthetic process"/>
    <property type="evidence" value="ECO:0007669"/>
    <property type="project" value="TreeGrafter"/>
</dbReference>
<dbReference type="EMBL" id="LZMZ01000002">
    <property type="protein sequence ID" value="OBX81001.1"/>
    <property type="molecule type" value="Genomic_DNA"/>
</dbReference>
<proteinExistence type="inferred from homology"/>
<reference evidence="4 5" key="1">
    <citation type="submission" date="2016-06" db="EMBL/GenBank/DDBJ databases">
        <title>Draft genome of Moraxella atlantae CCUG 66109.</title>
        <authorList>
            <person name="Salva-Serra F."/>
            <person name="Engstrom-Jakobsson H."/>
            <person name="Thorell K."/>
            <person name="Gonzales-Siles L."/>
            <person name="Karlsson R."/>
            <person name="Boulund F."/>
            <person name="Engstrand L."/>
            <person name="Kristiansson E."/>
            <person name="Moore E."/>
        </authorList>
    </citation>
    <scope>NUCLEOTIDE SEQUENCE [LARGE SCALE GENOMIC DNA]</scope>
    <source>
        <strain evidence="4 5">CCUG 66109</strain>
    </source>
</reference>
<dbReference type="SUPFAM" id="SSF100950">
    <property type="entry name" value="NagB/RpiA/CoA transferase-like"/>
    <property type="match status" value="1"/>
</dbReference>
<keyword evidence="2" id="KW-0547">Nucleotide-binding</keyword>
<organism evidence="4 5">
    <name type="scientific">Faucicola atlantae</name>
    <dbReference type="NCBI Taxonomy" id="34059"/>
    <lineage>
        <taxon>Bacteria</taxon>
        <taxon>Pseudomonadati</taxon>
        <taxon>Pseudomonadota</taxon>
        <taxon>Gammaproteobacteria</taxon>
        <taxon>Moraxellales</taxon>
        <taxon>Moraxellaceae</taxon>
        <taxon>Faucicola</taxon>
    </lineage>
</organism>
<evidence type="ECO:0000313" key="5">
    <source>
        <dbReference type="Proteomes" id="UP000092508"/>
    </source>
</evidence>
<dbReference type="STRING" id="34059.A9308_01890"/>
<dbReference type="InterPro" id="IPR037171">
    <property type="entry name" value="NagB/RpiA_transferase-like"/>
</dbReference>
<evidence type="ECO:0000256" key="3">
    <source>
        <dbReference type="ARBA" id="ARBA00022840"/>
    </source>
</evidence>
<dbReference type="GO" id="GO:0035999">
    <property type="term" value="P:tetrahydrofolate interconversion"/>
    <property type="evidence" value="ECO:0007669"/>
    <property type="project" value="TreeGrafter"/>
</dbReference>